<keyword evidence="2 8" id="KW-0436">Ligase</keyword>
<gene>
    <name evidence="8" type="ORF">DMH04_28895</name>
</gene>
<proteinExistence type="inferred from homology"/>
<name>A0A428Z3Y6_KIBAR</name>
<dbReference type="Proteomes" id="UP000287547">
    <property type="component" value="Unassembled WGS sequence"/>
</dbReference>
<keyword evidence="4" id="KW-0067">ATP-binding</keyword>
<evidence type="ECO:0000256" key="4">
    <source>
        <dbReference type="ARBA" id="ARBA00022840"/>
    </source>
</evidence>
<feature type="domain" description="AMP-dependent synthetase/ligase" evidence="5">
    <location>
        <begin position="108"/>
        <end position="479"/>
    </location>
</feature>
<accession>A0A428Z3Y6</accession>
<evidence type="ECO:0000259" key="6">
    <source>
        <dbReference type="Pfam" id="PF13193"/>
    </source>
</evidence>
<evidence type="ECO:0000256" key="1">
    <source>
        <dbReference type="ARBA" id="ARBA00006432"/>
    </source>
</evidence>
<dbReference type="AlphaFoldDB" id="A0A428Z3Y6"/>
<dbReference type="InterPro" id="IPR020845">
    <property type="entry name" value="AMP-binding_CS"/>
</dbReference>
<dbReference type="PANTHER" id="PTHR42921">
    <property type="entry name" value="ACETOACETYL-COA SYNTHETASE"/>
    <property type="match status" value="1"/>
</dbReference>
<dbReference type="Gene3D" id="3.30.300.30">
    <property type="match status" value="1"/>
</dbReference>
<evidence type="ECO:0000256" key="3">
    <source>
        <dbReference type="ARBA" id="ARBA00022741"/>
    </source>
</evidence>
<dbReference type="PANTHER" id="PTHR42921:SF1">
    <property type="entry name" value="ACETOACETYL-COA SYNTHETASE"/>
    <property type="match status" value="1"/>
</dbReference>
<dbReference type="InterPro" id="IPR000873">
    <property type="entry name" value="AMP-dep_synth/lig_dom"/>
</dbReference>
<dbReference type="InterPro" id="IPR045851">
    <property type="entry name" value="AMP-bd_C_sf"/>
</dbReference>
<dbReference type="PROSITE" id="PS00455">
    <property type="entry name" value="AMP_BINDING"/>
    <property type="match status" value="1"/>
</dbReference>
<organism evidence="8 9">
    <name type="scientific">Kibdelosporangium aridum</name>
    <dbReference type="NCBI Taxonomy" id="2030"/>
    <lineage>
        <taxon>Bacteria</taxon>
        <taxon>Bacillati</taxon>
        <taxon>Actinomycetota</taxon>
        <taxon>Actinomycetes</taxon>
        <taxon>Pseudonocardiales</taxon>
        <taxon>Pseudonocardiaceae</taxon>
        <taxon>Kibdelosporangium</taxon>
    </lineage>
</organism>
<comment type="caution">
    <text evidence="8">The sequence shown here is derived from an EMBL/GenBank/DDBJ whole genome shotgun (WGS) entry which is preliminary data.</text>
</comment>
<comment type="similarity">
    <text evidence="1">Belongs to the ATP-dependent AMP-binding enzyme family.</text>
</comment>
<protein>
    <submittedName>
        <fullName evidence="8">Acetoacetate--CoA ligase</fullName>
    </submittedName>
</protein>
<dbReference type="Pfam" id="PF00501">
    <property type="entry name" value="AMP-binding"/>
    <property type="match status" value="1"/>
</dbReference>
<dbReference type="Pfam" id="PF16177">
    <property type="entry name" value="ACAS_N"/>
    <property type="match status" value="1"/>
</dbReference>
<dbReference type="GO" id="GO:0005524">
    <property type="term" value="F:ATP binding"/>
    <property type="evidence" value="ECO:0007669"/>
    <property type="project" value="UniProtKB-KW"/>
</dbReference>
<dbReference type="OrthoDB" id="9803968at2"/>
<feature type="domain" description="AMP-binding enzyme C-terminal" evidence="6">
    <location>
        <begin position="545"/>
        <end position="620"/>
    </location>
</feature>
<evidence type="ECO:0000256" key="2">
    <source>
        <dbReference type="ARBA" id="ARBA00022598"/>
    </source>
</evidence>
<dbReference type="Pfam" id="PF13193">
    <property type="entry name" value="AMP-binding_C"/>
    <property type="match status" value="1"/>
</dbReference>
<dbReference type="GO" id="GO:0006629">
    <property type="term" value="P:lipid metabolic process"/>
    <property type="evidence" value="ECO:0007669"/>
    <property type="project" value="InterPro"/>
</dbReference>
<dbReference type="EMBL" id="QHKI01000027">
    <property type="protein sequence ID" value="RSM80922.1"/>
    <property type="molecule type" value="Genomic_DNA"/>
</dbReference>
<dbReference type="RefSeq" id="WP_051796008.1">
    <property type="nucleotide sequence ID" value="NZ_QHKI01000027.1"/>
</dbReference>
<dbReference type="InterPro" id="IPR042099">
    <property type="entry name" value="ANL_N_sf"/>
</dbReference>
<keyword evidence="3" id="KW-0547">Nucleotide-binding</keyword>
<dbReference type="Gene3D" id="3.40.50.12780">
    <property type="entry name" value="N-terminal domain of ligase-like"/>
    <property type="match status" value="1"/>
</dbReference>
<dbReference type="NCBIfam" id="NF002937">
    <property type="entry name" value="PRK03584.1"/>
    <property type="match status" value="1"/>
</dbReference>
<feature type="domain" description="Acetyl-coenzyme A synthetase N-terminal" evidence="7">
    <location>
        <begin position="48"/>
        <end position="101"/>
    </location>
</feature>
<sequence length="663" mass="71791">MPAIPDNTASSGVGAPVWVPDPKDAARSRLAEFAALIEDAHGTRFHDYDDLWAWTVEHLEEFWAAAWDYFDMRSEPAPTTVLASAEMPGATWFPGVNLNYVSHVFRERDAGAVAVVEVTEPGASRSLTWGALEDQVAAVAAALTERGIKRGDPVVAYIPNCAAAIVAFLATASVGAVWSCCGPDYAAEAAANRLAQLEPRLLLVADGYHFGGRAFDRRDEGARLLKLLPTVEHVVHVAHLGLPPIVADRHVATWDEVLATAHDALAPTPVPFDHPLWVLYSSGTTGIPKGLVHGHGAVTLDYQKHVGLQLDASAADRMLWYTTTNWMMWNFAVNMLLIGGSMVAYDGSPTHPTPDRLWEVAVEHGATILGASPGYLQACERHGTQVPSEHQLRMIGATGSPVPPAAFHWIRAQLGDRMPLVSMSGGTDIVSALATGSPTKPIWPGELSARPLGVAVDTWNESAEPVRGTVGELVVTKPMPTMPVKLWNDPDGSRYRAAYFDVYPGVWRHGDWATITERGSVVIHGRSDATLNRNGIRLGSADIYEVVEKLPEVAEALVVGIDLPDGGYWMALFVALEGDRVLDDDLRALISDELRVHASRRHVPDAILQVAAIPHTRTGKKLEVPIKRILQGADPEQVVSRDAIDDPTLLEHFEKIDVPKTSA</sequence>
<dbReference type="InterPro" id="IPR032387">
    <property type="entry name" value="ACAS_N"/>
</dbReference>
<evidence type="ECO:0000259" key="5">
    <source>
        <dbReference type="Pfam" id="PF00501"/>
    </source>
</evidence>
<dbReference type="GO" id="GO:0030729">
    <property type="term" value="F:acetoacetate-CoA ligase activity"/>
    <property type="evidence" value="ECO:0007669"/>
    <property type="project" value="InterPro"/>
</dbReference>
<reference evidence="8 9" key="1">
    <citation type="submission" date="2018-05" db="EMBL/GenBank/DDBJ databases">
        <title>Evolution of GPA BGCs.</title>
        <authorList>
            <person name="Waglechner N."/>
            <person name="Wright G.D."/>
        </authorList>
    </citation>
    <scope>NUCLEOTIDE SEQUENCE [LARGE SCALE GENOMIC DNA]</scope>
    <source>
        <strain evidence="8 9">A82846</strain>
    </source>
</reference>
<dbReference type="InterPro" id="IPR025110">
    <property type="entry name" value="AMP-bd_C"/>
</dbReference>
<evidence type="ECO:0000259" key="7">
    <source>
        <dbReference type="Pfam" id="PF16177"/>
    </source>
</evidence>
<evidence type="ECO:0000313" key="8">
    <source>
        <dbReference type="EMBL" id="RSM80922.1"/>
    </source>
</evidence>
<dbReference type="NCBIfam" id="TIGR01217">
    <property type="entry name" value="ac_ac_CoA_syn"/>
    <property type="match status" value="1"/>
</dbReference>
<evidence type="ECO:0000313" key="9">
    <source>
        <dbReference type="Proteomes" id="UP000287547"/>
    </source>
</evidence>
<dbReference type="SUPFAM" id="SSF56801">
    <property type="entry name" value="Acetyl-CoA synthetase-like"/>
    <property type="match status" value="1"/>
</dbReference>
<dbReference type="InterPro" id="IPR005914">
    <property type="entry name" value="Acac_CoA_synth"/>
</dbReference>